<dbReference type="InterPro" id="IPR011009">
    <property type="entry name" value="Kinase-like_dom_sf"/>
</dbReference>
<evidence type="ECO:0000256" key="6">
    <source>
        <dbReference type="SAM" id="MobiDB-lite"/>
    </source>
</evidence>
<evidence type="ECO:0000256" key="5">
    <source>
        <dbReference type="ARBA" id="ARBA00022840"/>
    </source>
</evidence>
<evidence type="ECO:0000256" key="2">
    <source>
        <dbReference type="ARBA" id="ARBA00022679"/>
    </source>
</evidence>
<proteinExistence type="predicted"/>
<evidence type="ECO:0000259" key="7">
    <source>
        <dbReference type="PROSITE" id="PS50011"/>
    </source>
</evidence>
<dbReference type="Gene3D" id="3.30.200.20">
    <property type="entry name" value="Phosphorylase Kinase, domain 1"/>
    <property type="match status" value="1"/>
</dbReference>
<keyword evidence="2" id="KW-0808">Transferase</keyword>
<dbReference type="GO" id="GO:0035556">
    <property type="term" value="P:intracellular signal transduction"/>
    <property type="evidence" value="ECO:0007669"/>
    <property type="project" value="TreeGrafter"/>
</dbReference>
<evidence type="ECO:0000256" key="4">
    <source>
        <dbReference type="ARBA" id="ARBA00022777"/>
    </source>
</evidence>
<dbReference type="InterPro" id="IPR008271">
    <property type="entry name" value="Ser/Thr_kinase_AS"/>
</dbReference>
<dbReference type="GO" id="GO:0004674">
    <property type="term" value="F:protein serine/threonine kinase activity"/>
    <property type="evidence" value="ECO:0007669"/>
    <property type="project" value="UniProtKB-KW"/>
</dbReference>
<evidence type="ECO:0000313" key="9">
    <source>
        <dbReference type="Proteomes" id="UP000770661"/>
    </source>
</evidence>
<dbReference type="PROSITE" id="PS00108">
    <property type="entry name" value="PROTEIN_KINASE_ST"/>
    <property type="match status" value="1"/>
</dbReference>
<protein>
    <submittedName>
        <fullName evidence="8">Death-associated protein kinase related</fullName>
    </submittedName>
</protein>
<dbReference type="Gene3D" id="1.10.510.10">
    <property type="entry name" value="Transferase(Phosphotransferase) domain 1"/>
    <property type="match status" value="1"/>
</dbReference>
<dbReference type="Proteomes" id="UP000770661">
    <property type="component" value="Unassembled WGS sequence"/>
</dbReference>
<dbReference type="PROSITE" id="PS50011">
    <property type="entry name" value="PROTEIN_KINASE_DOM"/>
    <property type="match status" value="1"/>
</dbReference>
<comment type="caution">
    <text evidence="8">The sequence shown here is derived from an EMBL/GenBank/DDBJ whole genome shotgun (WGS) entry which is preliminary data.</text>
</comment>
<dbReference type="Pfam" id="PF00069">
    <property type="entry name" value="Pkinase"/>
    <property type="match status" value="1"/>
</dbReference>
<dbReference type="GO" id="GO:0005524">
    <property type="term" value="F:ATP binding"/>
    <property type="evidence" value="ECO:0007669"/>
    <property type="project" value="UniProtKB-KW"/>
</dbReference>
<evidence type="ECO:0000256" key="3">
    <source>
        <dbReference type="ARBA" id="ARBA00022741"/>
    </source>
</evidence>
<dbReference type="GO" id="GO:0005634">
    <property type="term" value="C:nucleus"/>
    <property type="evidence" value="ECO:0007669"/>
    <property type="project" value="TreeGrafter"/>
</dbReference>
<evidence type="ECO:0000313" key="8">
    <source>
        <dbReference type="EMBL" id="KAG0714121.1"/>
    </source>
</evidence>
<dbReference type="EMBL" id="JACEEZ010020790">
    <property type="protein sequence ID" value="KAG0714121.1"/>
    <property type="molecule type" value="Genomic_DNA"/>
</dbReference>
<reference evidence="8" key="1">
    <citation type="submission" date="2020-07" db="EMBL/GenBank/DDBJ databases">
        <title>The High-quality genome of the commercially important snow crab, Chionoecetes opilio.</title>
        <authorList>
            <person name="Jeong J.-H."/>
            <person name="Ryu S."/>
        </authorList>
    </citation>
    <scope>NUCLEOTIDE SEQUENCE</scope>
    <source>
        <strain evidence="8">MADBK_172401_WGS</strain>
        <tissue evidence="8">Digestive gland</tissue>
    </source>
</reference>
<dbReference type="SUPFAM" id="SSF56112">
    <property type="entry name" value="Protein kinase-like (PK-like)"/>
    <property type="match status" value="1"/>
</dbReference>
<feature type="compositionally biased region" description="Basic and acidic residues" evidence="6">
    <location>
        <begin position="292"/>
        <end position="304"/>
    </location>
</feature>
<feature type="region of interest" description="Disordered" evidence="6">
    <location>
        <begin position="292"/>
        <end position="373"/>
    </location>
</feature>
<dbReference type="AlphaFoldDB" id="A0A8J5CIN4"/>
<dbReference type="SMART" id="SM00220">
    <property type="entry name" value="S_TKc"/>
    <property type="match status" value="1"/>
</dbReference>
<dbReference type="PANTHER" id="PTHR24342">
    <property type="entry name" value="SERINE/THREONINE-PROTEIN KINASE 17"/>
    <property type="match status" value="1"/>
</dbReference>
<name>A0A8J5CIN4_CHIOP</name>
<keyword evidence="9" id="KW-1185">Reference proteome</keyword>
<dbReference type="PANTHER" id="PTHR24342:SF12">
    <property type="entry name" value="DEATH-ASSOCIATED PROTEIN KINASE RELATED"/>
    <property type="match status" value="1"/>
</dbReference>
<keyword evidence="1" id="KW-0723">Serine/threonine-protein kinase</keyword>
<sequence length="485" mass="53822">MEVNEELSSSACEHWRRRRSAAALNSTPPDCPALSIQYRCFALTSRSSGFKPNAARRNELEDQQTPLAARKFAAVRRARCLRSGTWYAAKVMRKRRRAQDVRHEILHEAAVLLLARPSPASAEGGELQRLIDEEESLKEEAVQRYMTNILAALRFLHAHNIAHLDLKPQNLLLTGTHPDSEVKLCDFGISRIILSDIEVREMLGTPDYVAPEILQYEPISLATDMWSVGVLAYVLLTGHSPFGGNTKQETFLNISQGQLDFPEDLFEGVSEAALDFITQLLIVDPRRGINKENRNTLHKTKSEEQTAPSPATPALDTPSPAKTRPQHPQKPRKETEPGARKPGASGKENKENKEAIPTSHTPISRHTPPQPSAHPVKLLSLSNIYQGEEVLTGIGVSYVKSVLCEQVLIGTGVIFVKSVLIGTGVSYVKCVLIGTGVIYVKSAYWNRCQLCEECAYWNRCHLCEEVLTGTGVIYVKSVLCEQVLM</sequence>
<dbReference type="InterPro" id="IPR000719">
    <property type="entry name" value="Prot_kinase_dom"/>
</dbReference>
<dbReference type="GO" id="GO:0043065">
    <property type="term" value="P:positive regulation of apoptotic process"/>
    <property type="evidence" value="ECO:0007669"/>
    <property type="project" value="TreeGrafter"/>
</dbReference>
<keyword evidence="4 8" id="KW-0418">Kinase</keyword>
<keyword evidence="3" id="KW-0547">Nucleotide-binding</keyword>
<dbReference type="OrthoDB" id="74764at2759"/>
<evidence type="ECO:0000256" key="1">
    <source>
        <dbReference type="ARBA" id="ARBA00022527"/>
    </source>
</evidence>
<feature type="domain" description="Protein kinase" evidence="7">
    <location>
        <begin position="61"/>
        <end position="301"/>
    </location>
</feature>
<organism evidence="8 9">
    <name type="scientific">Chionoecetes opilio</name>
    <name type="common">Atlantic snow crab</name>
    <name type="synonym">Cancer opilio</name>
    <dbReference type="NCBI Taxonomy" id="41210"/>
    <lineage>
        <taxon>Eukaryota</taxon>
        <taxon>Metazoa</taxon>
        <taxon>Ecdysozoa</taxon>
        <taxon>Arthropoda</taxon>
        <taxon>Crustacea</taxon>
        <taxon>Multicrustacea</taxon>
        <taxon>Malacostraca</taxon>
        <taxon>Eumalacostraca</taxon>
        <taxon>Eucarida</taxon>
        <taxon>Decapoda</taxon>
        <taxon>Pleocyemata</taxon>
        <taxon>Brachyura</taxon>
        <taxon>Eubrachyura</taxon>
        <taxon>Majoidea</taxon>
        <taxon>Majidae</taxon>
        <taxon>Chionoecetes</taxon>
    </lineage>
</organism>
<gene>
    <name evidence="8" type="primary">Drak_0</name>
    <name evidence="8" type="ORF">GWK47_014741</name>
</gene>
<accession>A0A8J5CIN4</accession>
<keyword evidence="5" id="KW-0067">ATP-binding</keyword>